<protein>
    <submittedName>
        <fullName evidence="1">Uncharacterized protein</fullName>
    </submittedName>
</protein>
<evidence type="ECO:0000313" key="2">
    <source>
        <dbReference type="Proteomes" id="UP001239111"/>
    </source>
</evidence>
<reference evidence="1" key="1">
    <citation type="submission" date="2023-04" db="EMBL/GenBank/DDBJ databases">
        <title>A chromosome-level genome assembly of the parasitoid wasp Eretmocerus hayati.</title>
        <authorList>
            <person name="Zhong Y."/>
            <person name="Liu S."/>
            <person name="Liu Y."/>
        </authorList>
    </citation>
    <scope>NUCLEOTIDE SEQUENCE</scope>
    <source>
        <strain evidence="1">ZJU_SS_LIU_2023</strain>
    </source>
</reference>
<keyword evidence="2" id="KW-1185">Reference proteome</keyword>
<dbReference type="EMBL" id="CM056744">
    <property type="protein sequence ID" value="KAJ8664942.1"/>
    <property type="molecule type" value="Genomic_DNA"/>
</dbReference>
<comment type="caution">
    <text evidence="1">The sequence shown here is derived from an EMBL/GenBank/DDBJ whole genome shotgun (WGS) entry which is preliminary data.</text>
</comment>
<proteinExistence type="predicted"/>
<dbReference type="Proteomes" id="UP001239111">
    <property type="component" value="Chromosome 4"/>
</dbReference>
<organism evidence="1 2">
    <name type="scientific">Eretmocerus hayati</name>
    <dbReference type="NCBI Taxonomy" id="131215"/>
    <lineage>
        <taxon>Eukaryota</taxon>
        <taxon>Metazoa</taxon>
        <taxon>Ecdysozoa</taxon>
        <taxon>Arthropoda</taxon>
        <taxon>Hexapoda</taxon>
        <taxon>Insecta</taxon>
        <taxon>Pterygota</taxon>
        <taxon>Neoptera</taxon>
        <taxon>Endopterygota</taxon>
        <taxon>Hymenoptera</taxon>
        <taxon>Apocrita</taxon>
        <taxon>Proctotrupomorpha</taxon>
        <taxon>Chalcidoidea</taxon>
        <taxon>Aphelinidae</taxon>
        <taxon>Aphelininae</taxon>
        <taxon>Eretmocerus</taxon>
    </lineage>
</organism>
<evidence type="ECO:0000313" key="1">
    <source>
        <dbReference type="EMBL" id="KAJ8664942.1"/>
    </source>
</evidence>
<sequence length="403" mass="46727">MSYKDYMLDHSTAPRDGLAKFGFAILSHLSQLLNFTLEITISSLWKEGDKVGPIVQGIFKNESDLMGSTAIMNINRSNMVKFLHQAWPIRSCFFLRSPQKSTIKINEVLGPFETSVWYSNLIIFFVSVWVVAYVLRYESRDNRVIRYSNSFLITIGAICQQGSNERIHLVSSRTAFISIVIYSFLIYNFYSATIVSTRLNESIFKINDSLTAMARTNFKYASHWMPYFEFYIKAPDPEIMAFNDRIWSHIPRSQRFIEPSDGLRLVQEGGFAYHMHPYDGYPFIARNFGNREICELTEVHLRRKVRTAFGINRNISFGEILKIGLLKISEVGLQDREISRWYSRRPECFKSTLSATALDMYEFAPQLFLLFLGMALASAVFVIEIMQNRRRFEIHAGFSTNYQ</sequence>
<accession>A0ACC2N1P5</accession>
<gene>
    <name evidence="1" type="ORF">QAD02_006604</name>
</gene>
<name>A0ACC2N1P5_9HYME</name>